<sequence>MRVPLVVFILDKFQQVDFREAKEYLYNLFYLLQDNISIRIIAKHKIDFHSVLDAIHFNLKSLKGIEEEFISKDFIRRSEYTKKKIDKKIKNMRSKKLKPLLPGK</sequence>
<reference evidence="1 2" key="1">
    <citation type="journal article" date="2012" name="Front. Microbiol.">
        <title>Draft Genome Sequence of the Virulent Strain 01-B526 of the Fish Pathogen Aeromonas salmonicida.</title>
        <authorList>
            <person name="Charette S.J."/>
            <person name="Brochu F."/>
            <person name="Boyle B."/>
            <person name="Filion G."/>
            <person name="Tanaka K.H."/>
            <person name="Derome N."/>
        </authorList>
    </citation>
    <scope>NUCLEOTIDE SEQUENCE [LARGE SCALE GENOMIC DNA]</scope>
    <source>
        <strain evidence="1 2">01-B526</strain>
    </source>
</reference>
<evidence type="ECO:0000313" key="2">
    <source>
        <dbReference type="Proteomes" id="UP000006428"/>
    </source>
</evidence>
<dbReference type="EMBL" id="AGVO01000085">
    <property type="protein sequence ID" value="EHI50557.1"/>
    <property type="molecule type" value="Genomic_DNA"/>
</dbReference>
<protein>
    <submittedName>
        <fullName evidence="1">Uncharacterized protein</fullName>
    </submittedName>
</protein>
<name>A0ABN0DVA3_AERSS</name>
<organism evidence="1 2">
    <name type="scientific">Aeromonas salmonicida subsp. salmonicida 01-B526</name>
    <dbReference type="NCBI Taxonomy" id="1076135"/>
    <lineage>
        <taxon>Bacteria</taxon>
        <taxon>Pseudomonadati</taxon>
        <taxon>Pseudomonadota</taxon>
        <taxon>Gammaproteobacteria</taxon>
        <taxon>Aeromonadales</taxon>
        <taxon>Aeromonadaceae</taxon>
        <taxon>Aeromonas</taxon>
    </lineage>
</organism>
<accession>A0ABN0DVA3</accession>
<gene>
    <name evidence="1" type="ORF">IYQ_21083</name>
</gene>
<evidence type="ECO:0000313" key="1">
    <source>
        <dbReference type="EMBL" id="EHI50557.1"/>
    </source>
</evidence>
<dbReference type="Proteomes" id="UP000006428">
    <property type="component" value="Unassembled WGS sequence"/>
</dbReference>
<keyword evidence="2" id="KW-1185">Reference proteome</keyword>
<dbReference type="RefSeq" id="WP_005320325.1">
    <property type="nucleotide sequence ID" value="NZ_AGVO01000085.1"/>
</dbReference>
<proteinExistence type="predicted"/>
<comment type="caution">
    <text evidence="1">The sequence shown here is derived from an EMBL/GenBank/DDBJ whole genome shotgun (WGS) entry which is preliminary data.</text>
</comment>